<evidence type="ECO:0000313" key="3">
    <source>
        <dbReference type="Proteomes" id="UP000247647"/>
    </source>
</evidence>
<evidence type="ECO:0000256" key="1">
    <source>
        <dbReference type="SAM" id="MobiDB-lite"/>
    </source>
</evidence>
<proteinExistence type="predicted"/>
<dbReference type="Proteomes" id="UP000247647">
    <property type="component" value="Unassembled WGS sequence"/>
</dbReference>
<protein>
    <recommendedName>
        <fullName evidence="4">LipA and NB-ARC domain protein</fullName>
    </recommendedName>
</protein>
<feature type="region of interest" description="Disordered" evidence="1">
    <location>
        <begin position="1"/>
        <end position="112"/>
    </location>
</feature>
<dbReference type="OrthoDB" id="276388at2759"/>
<dbReference type="EMBL" id="KZ821555">
    <property type="protein sequence ID" value="PYH28106.1"/>
    <property type="molecule type" value="Genomic_DNA"/>
</dbReference>
<evidence type="ECO:0008006" key="4">
    <source>
        <dbReference type="Google" id="ProtNLM"/>
    </source>
</evidence>
<feature type="compositionally biased region" description="Pro residues" evidence="1">
    <location>
        <begin position="85"/>
        <end position="97"/>
    </location>
</feature>
<accession>A0A318Y194</accession>
<feature type="compositionally biased region" description="Low complexity" evidence="1">
    <location>
        <begin position="98"/>
        <end position="107"/>
    </location>
</feature>
<name>A0A318Y194_ASPNB</name>
<organism evidence="2 3">
    <name type="scientific">Aspergillus neoniger (strain CBS 115656)</name>
    <dbReference type="NCBI Taxonomy" id="1448310"/>
    <lineage>
        <taxon>Eukaryota</taxon>
        <taxon>Fungi</taxon>
        <taxon>Dikarya</taxon>
        <taxon>Ascomycota</taxon>
        <taxon>Pezizomycotina</taxon>
        <taxon>Eurotiomycetes</taxon>
        <taxon>Eurotiomycetidae</taxon>
        <taxon>Eurotiales</taxon>
        <taxon>Aspergillaceae</taxon>
        <taxon>Aspergillus</taxon>
        <taxon>Aspergillus subgen. Circumdati</taxon>
    </lineage>
</organism>
<reference evidence="2" key="1">
    <citation type="submission" date="2016-12" db="EMBL/GenBank/DDBJ databases">
        <title>The genomes of Aspergillus section Nigri reveals drivers in fungal speciation.</title>
        <authorList>
            <consortium name="DOE Joint Genome Institute"/>
            <person name="Vesth T.C."/>
            <person name="Nybo J."/>
            <person name="Theobald S."/>
            <person name="Brandl J."/>
            <person name="Frisvad J.C."/>
            <person name="Nielsen K.F."/>
            <person name="Lyhne E.K."/>
            <person name="Kogle M.E."/>
            <person name="Kuo A."/>
            <person name="Riley R."/>
            <person name="Clum A."/>
            <person name="Nolan M."/>
            <person name="Lipzen A."/>
            <person name="Salamov A."/>
            <person name="Henrissat B."/>
            <person name="Wiebenga A."/>
            <person name="De Vries R.P."/>
            <person name="Grigoriev I.V."/>
            <person name="Mortensen U.H."/>
            <person name="Andersen M.R."/>
            <person name="Baker S.E."/>
        </authorList>
    </citation>
    <scope>NUCLEOTIDE SEQUENCE [LARGE SCALE GENOMIC DNA]</scope>
    <source>
        <strain evidence="2">CBS 115656</strain>
    </source>
</reference>
<dbReference type="AlphaFoldDB" id="A0A318Y194"/>
<sequence length="715" mass="77401">MYTNTGIKRKPLPQTTSPDGTIRGVITVSPSPTPPPQPCISSKQQLQVHQQPLSPRPHRPPPPYTPPLPVRSATTHNEPSYPSRTPSPLPPPPPPPRSATTPNPTATGPSTAQKAYNEATHFLGGLITHPTSSTKHTTILRHSSGIVFYRGSTTSVTISIFSDTPLPPTRTLYLQSKGWSGKTGMKTKAFLGLTDSWLNVTPTLPVHVKQVDPVDERAWQRDISKFCKKATGRERQHVLRETMVVRIPVEAGDRYFQLVLCGDGENRRKVMCYSPVFRVLSTSLSPSSCRGASLSTMPLEVGAMVLGMYVQTAAEAVVAPVTAAVQSKVQPYQPSWVTQTAAETAVSVSGVGDRVGSVLGVGGDDDDGGGSGSGNGLRDVQAGYQLALEEGPKAPFPVDLTARVEAGDSDGLRFRVGKVPDMVLDRYRGFFFGWARVEGVEATAERGPGSASGTWQGVVFSIVYFDPIQQERVNLSRAMQKVTTVRFIDEPAVPVRAQTKLQIRIMGFLRPDVPPPRGQTEKDLIAAREAAAEAAMLADAYDVSYAQSILEHPAWAADRSFSGTRGIGANGANGSGSGGWMDRTREGVENVKYRGQKLAEKVPLHWIGVRAPTDEARDKQIAVNGFYIVRGPSIEPCVNADQCAVAVQLLTVDHGPETMPERENRVFAPPKLWSGPFEVPYEFMKMRVRSVCFGFSLVAIHALARLSFNCCLGCE</sequence>
<feature type="compositionally biased region" description="Pro residues" evidence="1">
    <location>
        <begin position="60"/>
        <end position="69"/>
    </location>
</feature>
<dbReference type="RefSeq" id="XP_025473584.1">
    <property type="nucleotide sequence ID" value="XM_025620008.1"/>
</dbReference>
<dbReference type="GeneID" id="37122464"/>
<evidence type="ECO:0000313" key="2">
    <source>
        <dbReference type="EMBL" id="PYH28106.1"/>
    </source>
</evidence>
<keyword evidence="3" id="KW-1185">Reference proteome</keyword>
<gene>
    <name evidence="2" type="ORF">BO87DRAFT_323002</name>
</gene>